<dbReference type="InterPro" id="IPR036895">
    <property type="entry name" value="Uracil-DNA_glycosylase-like_sf"/>
</dbReference>
<dbReference type="PANTHER" id="PTHR33693">
    <property type="entry name" value="TYPE-5 URACIL-DNA GLYCOSYLASE"/>
    <property type="match status" value="1"/>
</dbReference>
<dbReference type="Proteomes" id="UP000574769">
    <property type="component" value="Unassembled WGS sequence"/>
</dbReference>
<dbReference type="Pfam" id="PF03167">
    <property type="entry name" value="UDG"/>
    <property type="match status" value="1"/>
</dbReference>
<evidence type="ECO:0000256" key="5">
    <source>
        <dbReference type="ARBA" id="ARBA00023004"/>
    </source>
</evidence>
<keyword evidence="10" id="KW-1185">Reference proteome</keyword>
<dbReference type="EC" id="2.7.7.7" evidence="9"/>
<keyword evidence="3" id="KW-0227">DNA damage</keyword>
<protein>
    <submittedName>
        <fullName evidence="9">DNA polymerase</fullName>
        <ecNumber evidence="9">2.7.7.7</ecNumber>
    </submittedName>
</protein>
<evidence type="ECO:0000313" key="10">
    <source>
        <dbReference type="Proteomes" id="UP000574769"/>
    </source>
</evidence>
<dbReference type="InterPro" id="IPR051536">
    <property type="entry name" value="UDG_Type-4/5"/>
</dbReference>
<evidence type="ECO:0000313" key="9">
    <source>
        <dbReference type="EMBL" id="MBB4617341.1"/>
    </source>
</evidence>
<evidence type="ECO:0000256" key="2">
    <source>
        <dbReference type="ARBA" id="ARBA00022723"/>
    </source>
</evidence>
<feature type="domain" description="Uracil-DNA glycosylase-like" evidence="8">
    <location>
        <begin position="89"/>
        <end position="233"/>
    </location>
</feature>
<evidence type="ECO:0000256" key="3">
    <source>
        <dbReference type="ARBA" id="ARBA00022763"/>
    </source>
</evidence>
<evidence type="ECO:0000256" key="7">
    <source>
        <dbReference type="ARBA" id="ARBA00023204"/>
    </source>
</evidence>
<dbReference type="GO" id="GO:0006281">
    <property type="term" value="P:DNA repair"/>
    <property type="evidence" value="ECO:0007669"/>
    <property type="project" value="UniProtKB-KW"/>
</dbReference>
<evidence type="ECO:0000256" key="4">
    <source>
        <dbReference type="ARBA" id="ARBA00022801"/>
    </source>
</evidence>
<dbReference type="PANTHER" id="PTHR33693:SF1">
    <property type="entry name" value="TYPE-4 URACIL-DNA GLYCOSYLASE"/>
    <property type="match status" value="1"/>
</dbReference>
<reference evidence="9 10" key="1">
    <citation type="submission" date="2020-08" db="EMBL/GenBank/DDBJ databases">
        <title>Genomic Encyclopedia of Type Strains, Phase IV (KMG-IV): sequencing the most valuable type-strain genomes for metagenomic binning, comparative biology and taxonomic classification.</title>
        <authorList>
            <person name="Goeker M."/>
        </authorList>
    </citation>
    <scope>NUCLEOTIDE SEQUENCE [LARGE SCALE GENOMIC DNA]</scope>
    <source>
        <strain evidence="9 10">DSM 15867</strain>
    </source>
</reference>
<dbReference type="GO" id="GO:0097506">
    <property type="term" value="F:deaminated base DNA N-glycosylase activity"/>
    <property type="evidence" value="ECO:0007669"/>
    <property type="project" value="UniProtKB-ARBA"/>
</dbReference>
<accession>A0A7W7EXQ6</accession>
<keyword evidence="9" id="KW-0808">Transferase</keyword>
<organism evidence="9 10">
    <name type="scientific">Sphingomonas abaci</name>
    <dbReference type="NCBI Taxonomy" id="237611"/>
    <lineage>
        <taxon>Bacteria</taxon>
        <taxon>Pseudomonadati</taxon>
        <taxon>Pseudomonadota</taxon>
        <taxon>Alphaproteobacteria</taxon>
        <taxon>Sphingomonadales</taxon>
        <taxon>Sphingomonadaceae</taxon>
        <taxon>Sphingomonas</taxon>
    </lineage>
</organism>
<keyword evidence="4" id="KW-0378">Hydrolase</keyword>
<evidence type="ECO:0000256" key="1">
    <source>
        <dbReference type="ARBA" id="ARBA00022485"/>
    </source>
</evidence>
<keyword evidence="5" id="KW-0408">Iron</keyword>
<dbReference type="GO" id="GO:0046872">
    <property type="term" value="F:metal ion binding"/>
    <property type="evidence" value="ECO:0007669"/>
    <property type="project" value="UniProtKB-KW"/>
</dbReference>
<evidence type="ECO:0000259" key="8">
    <source>
        <dbReference type="Pfam" id="PF03167"/>
    </source>
</evidence>
<keyword evidence="7" id="KW-0234">DNA repair</keyword>
<dbReference type="AlphaFoldDB" id="A0A7W7EXQ6"/>
<dbReference type="EMBL" id="JACHNY010000002">
    <property type="protein sequence ID" value="MBB4617341.1"/>
    <property type="molecule type" value="Genomic_DNA"/>
</dbReference>
<comment type="caution">
    <text evidence="9">The sequence shown here is derived from an EMBL/GenBank/DDBJ whole genome shotgun (WGS) entry which is preliminary data.</text>
</comment>
<dbReference type="GO" id="GO:0051539">
    <property type="term" value="F:4 iron, 4 sulfur cluster binding"/>
    <property type="evidence" value="ECO:0007669"/>
    <property type="project" value="UniProtKB-KW"/>
</dbReference>
<dbReference type="Gene3D" id="3.40.470.10">
    <property type="entry name" value="Uracil-DNA glycosylase-like domain"/>
    <property type="match status" value="1"/>
</dbReference>
<dbReference type="SUPFAM" id="SSF52141">
    <property type="entry name" value="Uracil-DNA glycosylase-like"/>
    <property type="match status" value="1"/>
</dbReference>
<keyword evidence="9" id="KW-0548">Nucleotidyltransferase</keyword>
<dbReference type="RefSeq" id="WP_184113021.1">
    <property type="nucleotide sequence ID" value="NZ_JACHNY010000002.1"/>
</dbReference>
<evidence type="ECO:0000256" key="6">
    <source>
        <dbReference type="ARBA" id="ARBA00023014"/>
    </source>
</evidence>
<name>A0A7W7EXQ6_9SPHN</name>
<dbReference type="InterPro" id="IPR005122">
    <property type="entry name" value="Uracil-DNA_glycosylase-like"/>
</dbReference>
<keyword evidence="2" id="KW-0479">Metal-binding</keyword>
<proteinExistence type="predicted"/>
<dbReference type="GO" id="GO:0003887">
    <property type="term" value="F:DNA-directed DNA polymerase activity"/>
    <property type="evidence" value="ECO:0007669"/>
    <property type="project" value="UniProtKB-EC"/>
</dbReference>
<keyword evidence="1" id="KW-0004">4Fe-4S</keyword>
<gene>
    <name evidence="9" type="ORF">GGQ96_001461</name>
</gene>
<sequence>MGAYQNFDAALVASALDWWSDAGVDLLVEDIARDWFAAPPLPASSLRPAADAALPVPVLPATLEAFAEWRMGPDAPDAGWNGAAVAASGPAEAALMVLLDCPDRDDGDAGALLAGIQGRLFERMLAAIGLTRDAVHVAAVCARRPTAGRMPREVEALLGEVARHHVQLVAPKRLLLLGNATSRAILGMERGAARGRQHRFQHKDGMTQVVASLHPRLLIERPAMKAESWRDLRLLMGDAGE</sequence>
<keyword evidence="6" id="KW-0411">Iron-sulfur</keyword>